<protein>
    <submittedName>
        <fullName evidence="1">DNA polymerase III</fullName>
    </submittedName>
</protein>
<dbReference type="OrthoDB" id="9810148at2"/>
<accession>A0A511NBI2</accession>
<evidence type="ECO:0000313" key="1">
    <source>
        <dbReference type="EMBL" id="GEM49926.1"/>
    </source>
</evidence>
<dbReference type="PANTHER" id="PTHR11669:SF8">
    <property type="entry name" value="DNA POLYMERASE III SUBUNIT DELTA"/>
    <property type="match status" value="1"/>
</dbReference>
<comment type="caution">
    <text evidence="1">The sequence shown here is derived from an EMBL/GenBank/DDBJ whole genome shotgun (WGS) entry which is preliminary data.</text>
</comment>
<name>A0A511NBI2_DEIC1</name>
<dbReference type="GO" id="GO:0006261">
    <property type="term" value="P:DNA-templated DNA replication"/>
    <property type="evidence" value="ECO:0007669"/>
    <property type="project" value="TreeGrafter"/>
</dbReference>
<proteinExistence type="predicted"/>
<dbReference type="InterPro" id="IPR050238">
    <property type="entry name" value="DNA_Rep/Repair_Clamp_Loader"/>
</dbReference>
<organism evidence="1 2">
    <name type="scientific">Deinococcus cellulosilyticus (strain DSM 18568 / NBRC 106333 / KACC 11606 / 5516J-15)</name>
    <dbReference type="NCBI Taxonomy" id="1223518"/>
    <lineage>
        <taxon>Bacteria</taxon>
        <taxon>Thermotogati</taxon>
        <taxon>Deinococcota</taxon>
        <taxon>Deinococci</taxon>
        <taxon>Deinococcales</taxon>
        <taxon>Deinococcaceae</taxon>
        <taxon>Deinococcus</taxon>
    </lineage>
</organism>
<dbReference type="InterPro" id="IPR027417">
    <property type="entry name" value="P-loop_NTPase"/>
</dbReference>
<dbReference type="Pfam" id="PF13177">
    <property type="entry name" value="DNA_pol3_delta2"/>
    <property type="match status" value="1"/>
</dbReference>
<dbReference type="EMBL" id="BJXB01000048">
    <property type="protein sequence ID" value="GEM49926.1"/>
    <property type="molecule type" value="Genomic_DNA"/>
</dbReference>
<gene>
    <name evidence="1" type="ORF">DC3_55610</name>
</gene>
<dbReference type="PANTHER" id="PTHR11669">
    <property type="entry name" value="REPLICATION FACTOR C / DNA POLYMERASE III GAMMA-TAU SUBUNIT"/>
    <property type="match status" value="1"/>
</dbReference>
<dbReference type="SUPFAM" id="SSF52540">
    <property type="entry name" value="P-loop containing nucleoside triphosphate hydrolases"/>
    <property type="match status" value="1"/>
</dbReference>
<dbReference type="AlphaFoldDB" id="A0A511NBI2"/>
<evidence type="ECO:0000313" key="2">
    <source>
        <dbReference type="Proteomes" id="UP000321306"/>
    </source>
</evidence>
<reference evidence="1 2" key="1">
    <citation type="submission" date="2019-07" db="EMBL/GenBank/DDBJ databases">
        <title>Whole genome shotgun sequence of Deinococcus cellulosilyticus NBRC 106333.</title>
        <authorList>
            <person name="Hosoyama A."/>
            <person name="Uohara A."/>
            <person name="Ohji S."/>
            <person name="Ichikawa N."/>
        </authorList>
    </citation>
    <scope>NUCLEOTIDE SEQUENCE [LARGE SCALE GENOMIC DNA]</scope>
    <source>
        <strain evidence="1 2">NBRC 106333</strain>
    </source>
</reference>
<dbReference type="Proteomes" id="UP000321306">
    <property type="component" value="Unassembled WGS sequence"/>
</dbReference>
<dbReference type="RefSeq" id="WP_146891448.1">
    <property type="nucleotide sequence ID" value="NZ_BJXB01000048.1"/>
</dbReference>
<keyword evidence="2" id="KW-1185">Reference proteome</keyword>
<dbReference type="Gene3D" id="3.40.50.300">
    <property type="entry name" value="P-loop containing nucleotide triphosphate hydrolases"/>
    <property type="match status" value="1"/>
</dbReference>
<sequence>MNPFDIIGHQDVLQTLRTQSAHAFLLLGPHRVGRKAVAHFIAALANCAYGTACGNCPSCLAIARDTHTDVMLVSPKTETSTGKQARKKLIPVKVITERRDETHEYDQHVVEWLYIAPHTRRKVVIFDGAEYLNNEAANALLKTLEEPPHRSMFVFIAEDQQLVIPTIVSRCARIFVPPVPEAQMQQALMELENNIDPELLEFAAGRPGVLFERETVREALSQARALVQGLESSMLDALMAAEKLEKTFNPEWHPEALLFAFRHHPLSARAKADLALSDALEALEQYANPALVFQVLALKLREALGVV</sequence>